<evidence type="ECO:0000256" key="1">
    <source>
        <dbReference type="ARBA" id="ARBA00004651"/>
    </source>
</evidence>
<name>A0ABP5LDG4_9ACTN</name>
<comment type="caution">
    <text evidence="8">The sequence shown here is derived from an EMBL/GenBank/DDBJ whole genome shotgun (WGS) entry which is preliminary data.</text>
</comment>
<dbReference type="PANTHER" id="PTHR43124">
    <property type="entry name" value="PURINE EFFLUX PUMP PBUE"/>
    <property type="match status" value="1"/>
</dbReference>
<dbReference type="InterPro" id="IPR036259">
    <property type="entry name" value="MFS_trans_sf"/>
</dbReference>
<feature type="compositionally biased region" description="Polar residues" evidence="6">
    <location>
        <begin position="1"/>
        <end position="14"/>
    </location>
</feature>
<dbReference type="SUPFAM" id="SSF103473">
    <property type="entry name" value="MFS general substrate transporter"/>
    <property type="match status" value="1"/>
</dbReference>
<evidence type="ECO:0000256" key="5">
    <source>
        <dbReference type="ARBA" id="ARBA00023136"/>
    </source>
</evidence>
<keyword evidence="5 7" id="KW-0472">Membrane</keyword>
<evidence type="ECO:0000313" key="8">
    <source>
        <dbReference type="EMBL" id="GAA2145532.1"/>
    </source>
</evidence>
<sequence>MQVPLESSSLNRSSPGARGSRHDSTVGTRKPGPNESLAGSLLGGRLGDTRPHAITIAAGAVTSVILVAISLVSGAAVPTTILVVLLGLFGLGANPVLIALAVRYADHAPTLGSSLAVAAFNFGTAVSSWVGALALQPSLGPVGPVVVGAGISALTLIPIVALARQRRWVAPPSSVEGTAAEAAVPWAAPCATPLTAAT</sequence>
<dbReference type="Proteomes" id="UP001501771">
    <property type="component" value="Unassembled WGS sequence"/>
</dbReference>
<dbReference type="Gene3D" id="1.20.1250.20">
    <property type="entry name" value="MFS general substrate transporter like domains"/>
    <property type="match status" value="1"/>
</dbReference>
<gene>
    <name evidence="8" type="ORF">GCM10009844_20380</name>
</gene>
<feature type="transmembrane region" description="Helical" evidence="7">
    <location>
        <begin position="141"/>
        <end position="163"/>
    </location>
</feature>
<accession>A0ABP5LDG4</accession>
<dbReference type="InterPro" id="IPR050189">
    <property type="entry name" value="MFS_Efflux_Transporters"/>
</dbReference>
<evidence type="ECO:0008006" key="10">
    <source>
        <dbReference type="Google" id="ProtNLM"/>
    </source>
</evidence>
<keyword evidence="9" id="KW-1185">Reference proteome</keyword>
<keyword evidence="2" id="KW-1003">Cell membrane</keyword>
<evidence type="ECO:0000256" key="4">
    <source>
        <dbReference type="ARBA" id="ARBA00022989"/>
    </source>
</evidence>
<evidence type="ECO:0000256" key="2">
    <source>
        <dbReference type="ARBA" id="ARBA00022475"/>
    </source>
</evidence>
<evidence type="ECO:0000256" key="6">
    <source>
        <dbReference type="SAM" id="MobiDB-lite"/>
    </source>
</evidence>
<feature type="transmembrane region" description="Helical" evidence="7">
    <location>
        <begin position="53"/>
        <end position="75"/>
    </location>
</feature>
<feature type="region of interest" description="Disordered" evidence="6">
    <location>
        <begin position="1"/>
        <end position="42"/>
    </location>
</feature>
<evidence type="ECO:0000313" key="9">
    <source>
        <dbReference type="Proteomes" id="UP001501771"/>
    </source>
</evidence>
<keyword evidence="3 7" id="KW-0812">Transmembrane</keyword>
<feature type="transmembrane region" description="Helical" evidence="7">
    <location>
        <begin position="81"/>
        <end position="102"/>
    </location>
</feature>
<evidence type="ECO:0000256" key="7">
    <source>
        <dbReference type="SAM" id="Phobius"/>
    </source>
</evidence>
<proteinExistence type="predicted"/>
<protein>
    <recommendedName>
        <fullName evidence="10">MFS transporter</fullName>
    </recommendedName>
</protein>
<feature type="transmembrane region" description="Helical" evidence="7">
    <location>
        <begin position="114"/>
        <end position="135"/>
    </location>
</feature>
<keyword evidence="4 7" id="KW-1133">Transmembrane helix</keyword>
<comment type="subcellular location">
    <subcellularLocation>
        <location evidence="1">Cell membrane</location>
        <topology evidence="1">Multi-pass membrane protein</topology>
    </subcellularLocation>
</comment>
<reference evidence="9" key="1">
    <citation type="journal article" date="2019" name="Int. J. Syst. Evol. Microbiol.">
        <title>The Global Catalogue of Microorganisms (GCM) 10K type strain sequencing project: providing services to taxonomists for standard genome sequencing and annotation.</title>
        <authorList>
            <consortium name="The Broad Institute Genomics Platform"/>
            <consortium name="The Broad Institute Genome Sequencing Center for Infectious Disease"/>
            <person name="Wu L."/>
            <person name="Ma J."/>
        </authorList>
    </citation>
    <scope>NUCLEOTIDE SEQUENCE [LARGE SCALE GENOMIC DNA]</scope>
    <source>
        <strain evidence="9">JCM 16022</strain>
    </source>
</reference>
<dbReference type="EMBL" id="BAAAQR010000005">
    <property type="protein sequence ID" value="GAA2145532.1"/>
    <property type="molecule type" value="Genomic_DNA"/>
</dbReference>
<evidence type="ECO:0000256" key="3">
    <source>
        <dbReference type="ARBA" id="ARBA00022692"/>
    </source>
</evidence>
<dbReference type="PANTHER" id="PTHR43124:SF3">
    <property type="entry name" value="CHLORAMPHENICOL EFFLUX PUMP RV0191"/>
    <property type="match status" value="1"/>
</dbReference>
<organism evidence="8 9">
    <name type="scientific">Nocardioides koreensis</name>
    <dbReference type="NCBI Taxonomy" id="433651"/>
    <lineage>
        <taxon>Bacteria</taxon>
        <taxon>Bacillati</taxon>
        <taxon>Actinomycetota</taxon>
        <taxon>Actinomycetes</taxon>
        <taxon>Propionibacteriales</taxon>
        <taxon>Nocardioidaceae</taxon>
        <taxon>Nocardioides</taxon>
    </lineage>
</organism>